<organism evidence="1 2">
    <name type="scientific">Bacillus changyiensis</name>
    <dbReference type="NCBI Taxonomy" id="3004103"/>
    <lineage>
        <taxon>Bacteria</taxon>
        <taxon>Bacillati</taxon>
        <taxon>Bacillota</taxon>
        <taxon>Bacilli</taxon>
        <taxon>Bacillales</taxon>
        <taxon>Bacillaceae</taxon>
        <taxon>Bacillus</taxon>
    </lineage>
</organism>
<evidence type="ECO:0000313" key="1">
    <source>
        <dbReference type="EMBL" id="MDA7026398.1"/>
    </source>
</evidence>
<accession>A0ABT4X272</accession>
<name>A0ABT4X272_9BACI</name>
<dbReference type="RefSeq" id="WP_271340261.1">
    <property type="nucleotide sequence ID" value="NZ_JAQKAB010000004.1"/>
</dbReference>
<protein>
    <submittedName>
        <fullName evidence="1">Uncharacterized protein</fullName>
    </submittedName>
</protein>
<evidence type="ECO:0000313" key="2">
    <source>
        <dbReference type="Proteomes" id="UP001211894"/>
    </source>
</evidence>
<gene>
    <name evidence="1" type="ORF">PJ311_07175</name>
</gene>
<dbReference type="EMBL" id="JAQKAB010000004">
    <property type="protein sequence ID" value="MDA7026398.1"/>
    <property type="molecule type" value="Genomic_DNA"/>
</dbReference>
<dbReference type="Proteomes" id="UP001211894">
    <property type="component" value="Unassembled WGS sequence"/>
</dbReference>
<reference evidence="1 2" key="1">
    <citation type="submission" date="2023-01" db="EMBL/GenBank/DDBJ databases">
        <title>Bacillus changyiensis sp. nov., isolated from a coastal deposit.</title>
        <authorList>
            <person name="Xiao G."/>
            <person name="Lai Q."/>
            <person name="Hu Z."/>
            <person name="Shao Z."/>
        </authorList>
    </citation>
    <scope>NUCLEOTIDE SEQUENCE [LARGE SCALE GENOMIC DNA]</scope>
    <source>
        <strain evidence="1 2">CLL-7-23</strain>
    </source>
</reference>
<comment type="caution">
    <text evidence="1">The sequence shown here is derived from an EMBL/GenBank/DDBJ whole genome shotgun (WGS) entry which is preliminary data.</text>
</comment>
<sequence>MTESKKETRRIRFKDSSGMDFFKRYLHDFKGRKIQVLGIEKDAVTLYINDAMEFLYTYTWGEEAYPHEVQEQFGFFTPSEFRASIEKELGDCANILVFEHYLQEGYEEHLSPKVEITDHNGKSVSLPDSTCFIVIEKSTL</sequence>
<keyword evidence="2" id="KW-1185">Reference proteome</keyword>
<proteinExistence type="predicted"/>